<name>A0A2T2N819_CORCC</name>
<accession>A0A2T2N819</accession>
<evidence type="ECO:0000256" key="2">
    <source>
        <dbReference type="ARBA" id="ARBA00022692"/>
    </source>
</evidence>
<keyword evidence="4 6" id="KW-0472">Membrane</keyword>
<protein>
    <recommendedName>
        <fullName evidence="7">Rhodopsin domain-containing protein</fullName>
    </recommendedName>
</protein>
<dbReference type="PANTHER" id="PTHR33048:SF47">
    <property type="entry name" value="INTEGRAL MEMBRANE PROTEIN-RELATED"/>
    <property type="match status" value="1"/>
</dbReference>
<feature type="transmembrane region" description="Helical" evidence="6">
    <location>
        <begin position="124"/>
        <end position="144"/>
    </location>
</feature>
<dbReference type="Pfam" id="PF20684">
    <property type="entry name" value="Fung_rhodopsin"/>
    <property type="match status" value="1"/>
</dbReference>
<dbReference type="InterPro" id="IPR052337">
    <property type="entry name" value="SAT4-like"/>
</dbReference>
<feature type="domain" description="Rhodopsin" evidence="7">
    <location>
        <begin position="28"/>
        <end position="262"/>
    </location>
</feature>
<feature type="transmembrane region" description="Helical" evidence="6">
    <location>
        <begin position="173"/>
        <end position="191"/>
    </location>
</feature>
<reference evidence="8 9" key="1">
    <citation type="journal article" date="2018" name="Front. Microbiol.">
        <title>Genome-Wide Analysis of Corynespora cassiicola Leaf Fall Disease Putative Effectors.</title>
        <authorList>
            <person name="Lopez D."/>
            <person name="Ribeiro S."/>
            <person name="Label P."/>
            <person name="Fumanal B."/>
            <person name="Venisse J.S."/>
            <person name="Kohler A."/>
            <person name="de Oliveira R.R."/>
            <person name="Labutti K."/>
            <person name="Lipzen A."/>
            <person name="Lail K."/>
            <person name="Bauer D."/>
            <person name="Ohm R.A."/>
            <person name="Barry K.W."/>
            <person name="Spatafora J."/>
            <person name="Grigoriev I.V."/>
            <person name="Martin F.M."/>
            <person name="Pujade-Renaud V."/>
        </authorList>
    </citation>
    <scope>NUCLEOTIDE SEQUENCE [LARGE SCALE GENOMIC DNA]</scope>
    <source>
        <strain evidence="8 9">Philippines</strain>
    </source>
</reference>
<dbReference type="AlphaFoldDB" id="A0A2T2N819"/>
<keyword evidence="3 6" id="KW-1133">Transmembrane helix</keyword>
<keyword evidence="9" id="KW-1185">Reference proteome</keyword>
<feature type="transmembrane region" description="Helical" evidence="6">
    <location>
        <begin position="12"/>
        <end position="32"/>
    </location>
</feature>
<dbReference type="InterPro" id="IPR049326">
    <property type="entry name" value="Rhodopsin_dom_fungi"/>
</dbReference>
<proteinExistence type="inferred from homology"/>
<evidence type="ECO:0000256" key="3">
    <source>
        <dbReference type="ARBA" id="ARBA00022989"/>
    </source>
</evidence>
<dbReference type="OrthoDB" id="5378633at2759"/>
<gene>
    <name evidence="8" type="ORF">BS50DRAFT_625400</name>
</gene>
<organism evidence="8 9">
    <name type="scientific">Corynespora cassiicola Philippines</name>
    <dbReference type="NCBI Taxonomy" id="1448308"/>
    <lineage>
        <taxon>Eukaryota</taxon>
        <taxon>Fungi</taxon>
        <taxon>Dikarya</taxon>
        <taxon>Ascomycota</taxon>
        <taxon>Pezizomycotina</taxon>
        <taxon>Dothideomycetes</taxon>
        <taxon>Pleosporomycetidae</taxon>
        <taxon>Pleosporales</taxon>
        <taxon>Corynesporascaceae</taxon>
        <taxon>Corynespora</taxon>
    </lineage>
</organism>
<feature type="transmembrane region" description="Helical" evidence="6">
    <location>
        <begin position="237"/>
        <end position="261"/>
    </location>
</feature>
<evidence type="ECO:0000256" key="6">
    <source>
        <dbReference type="SAM" id="Phobius"/>
    </source>
</evidence>
<sequence length="346" mass="38422">MIPLDDGSRKILAVQITCICIDTAAVVLRFTARLWNGQEISWDDGFMVVAWSLIIAYFGMVIKLTRLGSAQIFTGKVPPQDLYMVFKFGYAISIVFEVVNITVKTSLLFCFCRIFSTQEFRRQAMILGAFCAAWFIASVLTTIFQCIPVHKAWDREIPGRCINMDGFVLGYELTNALLDIALIVLPIRVIYTLKLSRRQKILVSLIFMLGGFVTVTSIVRIVYGYNPKNPLENFVKGLIWSLVSIASAVLCANLSVLKPLVSSSIIPKLMKSLYYYVTSAGNSFDGSKRKRSFSSYNNLGPSIDNVLLTIGGGPAGGKTRPKKKGEKDIYPLQSFNTVVEGKTVNI</sequence>
<feature type="transmembrane region" description="Helical" evidence="6">
    <location>
        <begin position="203"/>
        <end position="225"/>
    </location>
</feature>
<evidence type="ECO:0000313" key="9">
    <source>
        <dbReference type="Proteomes" id="UP000240883"/>
    </source>
</evidence>
<evidence type="ECO:0000313" key="8">
    <source>
        <dbReference type="EMBL" id="PSN61565.1"/>
    </source>
</evidence>
<feature type="transmembrane region" description="Helical" evidence="6">
    <location>
        <begin position="82"/>
        <end position="103"/>
    </location>
</feature>
<evidence type="ECO:0000256" key="4">
    <source>
        <dbReference type="ARBA" id="ARBA00023136"/>
    </source>
</evidence>
<dbReference type="EMBL" id="KZ678144">
    <property type="protein sequence ID" value="PSN61565.1"/>
    <property type="molecule type" value="Genomic_DNA"/>
</dbReference>
<evidence type="ECO:0000256" key="5">
    <source>
        <dbReference type="ARBA" id="ARBA00038359"/>
    </source>
</evidence>
<comment type="similarity">
    <text evidence="5">Belongs to the SAT4 family.</text>
</comment>
<dbReference type="STRING" id="1448308.A0A2T2N819"/>
<evidence type="ECO:0000256" key="1">
    <source>
        <dbReference type="ARBA" id="ARBA00004141"/>
    </source>
</evidence>
<dbReference type="Proteomes" id="UP000240883">
    <property type="component" value="Unassembled WGS sequence"/>
</dbReference>
<dbReference type="GO" id="GO:0016020">
    <property type="term" value="C:membrane"/>
    <property type="evidence" value="ECO:0007669"/>
    <property type="project" value="UniProtKB-SubCell"/>
</dbReference>
<evidence type="ECO:0000259" key="7">
    <source>
        <dbReference type="Pfam" id="PF20684"/>
    </source>
</evidence>
<keyword evidence="2 6" id="KW-0812">Transmembrane</keyword>
<dbReference type="PANTHER" id="PTHR33048">
    <property type="entry name" value="PTH11-LIKE INTEGRAL MEMBRANE PROTEIN (AFU_ORTHOLOGUE AFUA_5G11245)"/>
    <property type="match status" value="1"/>
</dbReference>
<comment type="subcellular location">
    <subcellularLocation>
        <location evidence="1">Membrane</location>
        <topology evidence="1">Multi-pass membrane protein</topology>
    </subcellularLocation>
</comment>
<feature type="transmembrane region" description="Helical" evidence="6">
    <location>
        <begin position="44"/>
        <end position="62"/>
    </location>
</feature>